<dbReference type="EMBL" id="PFAS01000006">
    <property type="protein sequence ID" value="PIT94148.1"/>
    <property type="molecule type" value="Genomic_DNA"/>
</dbReference>
<dbReference type="Proteomes" id="UP000229335">
    <property type="component" value="Unassembled WGS sequence"/>
</dbReference>
<accession>A0A2M6WMX7</accession>
<organism evidence="1 2">
    <name type="scientific">Candidatus Falkowbacteria bacterium CG10_big_fil_rev_8_21_14_0_10_43_11</name>
    <dbReference type="NCBI Taxonomy" id="1974568"/>
    <lineage>
        <taxon>Bacteria</taxon>
        <taxon>Candidatus Falkowiibacteriota</taxon>
    </lineage>
</organism>
<dbReference type="AlphaFoldDB" id="A0A2M6WMX7"/>
<reference evidence="2" key="1">
    <citation type="submission" date="2017-09" db="EMBL/GenBank/DDBJ databases">
        <title>Depth-based differentiation of microbial function through sediment-hosted aquifers and enrichment of novel symbionts in the deep terrestrial subsurface.</title>
        <authorList>
            <person name="Probst A.J."/>
            <person name="Ladd B."/>
            <person name="Jarett J.K."/>
            <person name="Geller-Mcgrath D.E."/>
            <person name="Sieber C.M.K."/>
            <person name="Emerson J.B."/>
            <person name="Anantharaman K."/>
            <person name="Thomas B.C."/>
            <person name="Malmstrom R."/>
            <person name="Stieglmeier M."/>
            <person name="Klingl A."/>
            <person name="Woyke T."/>
            <person name="Ryan C.M."/>
            <person name="Banfield J.F."/>
        </authorList>
    </citation>
    <scope>NUCLEOTIDE SEQUENCE [LARGE SCALE GENOMIC DNA]</scope>
</reference>
<name>A0A2M6WMX7_9BACT</name>
<gene>
    <name evidence="1" type="ORF">COU00_00525</name>
</gene>
<proteinExistence type="predicted"/>
<evidence type="ECO:0000313" key="2">
    <source>
        <dbReference type="Proteomes" id="UP000229335"/>
    </source>
</evidence>
<sequence>MIKVRIDFDVDICQFEPVARVRQNFPIDKTGKCWQSPLLLSVNSSINKRQSSTGYAKYPEGALYASLSNLLGALSGELKGKKLCLSLPKEMAQLPKCYLQFLSQKFNIMKLVFRY</sequence>
<evidence type="ECO:0000313" key="1">
    <source>
        <dbReference type="EMBL" id="PIT94148.1"/>
    </source>
</evidence>
<comment type="caution">
    <text evidence="1">The sequence shown here is derived from an EMBL/GenBank/DDBJ whole genome shotgun (WGS) entry which is preliminary data.</text>
</comment>
<protein>
    <submittedName>
        <fullName evidence="1">Uncharacterized protein</fullName>
    </submittedName>
</protein>